<dbReference type="SMART" id="SM00164">
    <property type="entry name" value="TBC"/>
    <property type="match status" value="1"/>
</dbReference>
<dbReference type="GO" id="GO:0005096">
    <property type="term" value="F:GTPase activator activity"/>
    <property type="evidence" value="ECO:0007669"/>
    <property type="project" value="TreeGrafter"/>
</dbReference>
<dbReference type="Proteomes" id="UP000322225">
    <property type="component" value="Chromosome 14"/>
</dbReference>
<name>A0AAJ8MZ42_9TREE</name>
<feature type="region of interest" description="Disordered" evidence="1">
    <location>
        <begin position="511"/>
        <end position="673"/>
    </location>
</feature>
<evidence type="ECO:0000259" key="2">
    <source>
        <dbReference type="PROSITE" id="PS50086"/>
    </source>
</evidence>
<feature type="compositionally biased region" description="Low complexity" evidence="1">
    <location>
        <begin position="107"/>
        <end position="118"/>
    </location>
</feature>
<dbReference type="KEGG" id="ksn:43587868"/>
<keyword evidence="4" id="KW-1185">Reference proteome</keyword>
<feature type="region of interest" description="Disordered" evidence="1">
    <location>
        <begin position="82"/>
        <end position="128"/>
    </location>
</feature>
<evidence type="ECO:0000313" key="3">
    <source>
        <dbReference type="EMBL" id="WWD22790.1"/>
    </source>
</evidence>
<evidence type="ECO:0000256" key="1">
    <source>
        <dbReference type="SAM" id="MobiDB-lite"/>
    </source>
</evidence>
<evidence type="ECO:0000313" key="4">
    <source>
        <dbReference type="Proteomes" id="UP000322225"/>
    </source>
</evidence>
<dbReference type="InterPro" id="IPR000195">
    <property type="entry name" value="Rab-GAP-TBC_dom"/>
</dbReference>
<dbReference type="RefSeq" id="XP_065824069.1">
    <property type="nucleotide sequence ID" value="XM_065967997.1"/>
</dbReference>
<gene>
    <name evidence="3" type="ORF">CI109_107284</name>
</gene>
<feature type="compositionally biased region" description="Polar residues" evidence="1">
    <location>
        <begin position="647"/>
        <end position="656"/>
    </location>
</feature>
<feature type="compositionally biased region" description="Basic and acidic residues" evidence="1">
    <location>
        <begin position="658"/>
        <end position="667"/>
    </location>
</feature>
<feature type="compositionally biased region" description="Low complexity" evidence="1">
    <location>
        <begin position="479"/>
        <end position="496"/>
    </location>
</feature>
<accession>A0AAJ8MZ42</accession>
<feature type="compositionally biased region" description="Basic and acidic residues" evidence="1">
    <location>
        <begin position="528"/>
        <end position="543"/>
    </location>
</feature>
<protein>
    <recommendedName>
        <fullName evidence="2">Rab-GAP TBC domain-containing protein</fullName>
    </recommendedName>
</protein>
<feature type="compositionally biased region" description="Low complexity" evidence="1">
    <location>
        <begin position="577"/>
        <end position="597"/>
    </location>
</feature>
<sequence>MSAHDFEEDDEDHRLLSSFQALLDQSTRAEWRVDLKALRRLCAKAVTRIRADRQSTSSCKYDTLLRDISRDVKRLKSSFWRTRSNPHRSSPLRPMSNEHASDHSDDAASSGESDTDSGLPPSPVASRRAIFKRIDTLAEAEYRGGYGQAPAKPSDGDPSVTSPDPTMLSPKITLSVDPTPLLSRLDSVRPTPIDTSGLQPTGEASDKPSSPITLLSPKPLPNPSVGGSTTSLSGSLFRPDTHLEVLIRLLYTFCRANPQWPYQASFVDTASTLYLIYTGGKKVALRHGEEQTFWALAAVFGEIDSIVDEEGINSALDKLIRRLSWANRPFATILRERNVEPALYAYRWLSFSFTRDLSLHSVPLLWDFIFAEMPSTPDAQPKVDLLVDVAVAMVLLLKEQLLSPPQHQAANGLWESEPPEEDADTALVRCLSLLRSYPLQSVGGIKAVLQTASQLREARLGALRNGNDPDQTPLPQVIEPTRTSETKSSPSSWSRAAGSLWNSIASQATSISTPAPKAEPPSTPRQAVDSHFRQSSHQRDRSDSGVSSVTSIQERLANLTSPSYVHKTPPPFTAGHSKSSSLQSPLPRPLLLSGSARRASRSERRDSSPLPSPRTSPPSLPADGTLSPPMRAPSPSAGNGLYRIGSRQRSSLSASPTHARDIRRDLDYGDATP</sequence>
<organism evidence="3 4">
    <name type="scientific">Kwoniella shandongensis</name>
    <dbReference type="NCBI Taxonomy" id="1734106"/>
    <lineage>
        <taxon>Eukaryota</taxon>
        <taxon>Fungi</taxon>
        <taxon>Dikarya</taxon>
        <taxon>Basidiomycota</taxon>
        <taxon>Agaricomycotina</taxon>
        <taxon>Tremellomycetes</taxon>
        <taxon>Tremellales</taxon>
        <taxon>Cryptococcaceae</taxon>
        <taxon>Kwoniella</taxon>
    </lineage>
</organism>
<dbReference type="InterPro" id="IPR035969">
    <property type="entry name" value="Rab-GAP_TBC_sf"/>
</dbReference>
<dbReference type="GO" id="GO:0006886">
    <property type="term" value="P:intracellular protein transport"/>
    <property type="evidence" value="ECO:0007669"/>
    <property type="project" value="TreeGrafter"/>
</dbReference>
<reference evidence="3" key="2">
    <citation type="submission" date="2024-01" db="EMBL/GenBank/DDBJ databases">
        <title>Comparative genomics of Cryptococcus and Kwoniella reveals pathogenesis evolution and contrasting modes of karyotype evolution via chromosome fusion or intercentromeric recombination.</title>
        <authorList>
            <person name="Coelho M.A."/>
            <person name="David-Palma M."/>
            <person name="Shea T."/>
            <person name="Bowers K."/>
            <person name="McGinley-Smith S."/>
            <person name="Mohammad A.W."/>
            <person name="Gnirke A."/>
            <person name="Yurkov A.M."/>
            <person name="Nowrousian M."/>
            <person name="Sun S."/>
            <person name="Cuomo C.A."/>
            <person name="Heitman J."/>
        </authorList>
    </citation>
    <scope>NUCLEOTIDE SEQUENCE</scope>
    <source>
        <strain evidence="3">CBS 12478</strain>
    </source>
</reference>
<dbReference type="EMBL" id="CP144064">
    <property type="protein sequence ID" value="WWD22790.1"/>
    <property type="molecule type" value="Genomic_DNA"/>
</dbReference>
<feature type="region of interest" description="Disordered" evidence="1">
    <location>
        <begin position="145"/>
        <end position="233"/>
    </location>
</feature>
<proteinExistence type="predicted"/>
<feature type="region of interest" description="Disordered" evidence="1">
    <location>
        <begin position="462"/>
        <end position="496"/>
    </location>
</feature>
<dbReference type="Pfam" id="PF00566">
    <property type="entry name" value="RabGAP-TBC"/>
    <property type="match status" value="1"/>
</dbReference>
<reference evidence="3" key="1">
    <citation type="submission" date="2017-08" db="EMBL/GenBank/DDBJ databases">
        <authorList>
            <person name="Cuomo C."/>
            <person name="Billmyre B."/>
            <person name="Heitman J."/>
        </authorList>
    </citation>
    <scope>NUCLEOTIDE SEQUENCE</scope>
    <source>
        <strain evidence="3">CBS 12478</strain>
    </source>
</reference>
<dbReference type="PROSITE" id="PS50086">
    <property type="entry name" value="TBC_RABGAP"/>
    <property type="match status" value="1"/>
</dbReference>
<dbReference type="PANTHER" id="PTHR22957:SF27">
    <property type="entry name" value="TBC1 DOMAIN FAMILY MEMBER 13"/>
    <property type="match status" value="1"/>
</dbReference>
<dbReference type="Gene3D" id="1.10.472.80">
    <property type="entry name" value="Ypt/Rab-GAP domain of gyp1p, domain 3"/>
    <property type="match status" value="1"/>
</dbReference>
<dbReference type="GeneID" id="43587868"/>
<dbReference type="AlphaFoldDB" id="A0AAJ8MZ42"/>
<feature type="domain" description="Rab-GAP TBC" evidence="2">
    <location>
        <begin position="21"/>
        <end position="373"/>
    </location>
</feature>
<dbReference type="SUPFAM" id="SSF47923">
    <property type="entry name" value="Ypt/Rab-GAP domain of gyp1p"/>
    <property type="match status" value="2"/>
</dbReference>
<feature type="compositionally biased region" description="Polar residues" evidence="1">
    <location>
        <begin position="545"/>
        <end position="563"/>
    </location>
</feature>
<feature type="compositionally biased region" description="Pro residues" evidence="1">
    <location>
        <begin position="610"/>
        <end position="620"/>
    </location>
</feature>
<dbReference type="PANTHER" id="PTHR22957">
    <property type="entry name" value="TBC1 DOMAIN FAMILY MEMBER GTPASE-ACTIVATING PROTEIN"/>
    <property type="match status" value="1"/>
</dbReference>